<proteinExistence type="predicted"/>
<dbReference type="Gene3D" id="2.60.40.680">
    <property type="match status" value="1"/>
</dbReference>
<evidence type="ECO:0000313" key="5">
    <source>
        <dbReference type="Proteomes" id="UP000515928"/>
    </source>
</evidence>
<dbReference type="KEGG" id="eio:H9L01_09710"/>
<reference evidence="4 5" key="1">
    <citation type="submission" date="2020-08" db="EMBL/GenBank/DDBJ databases">
        <title>Genome sequence of Erysipelothrix inopinata DSM 15511T.</title>
        <authorList>
            <person name="Hyun D.-W."/>
            <person name="Bae J.-W."/>
        </authorList>
    </citation>
    <scope>NUCLEOTIDE SEQUENCE [LARGE SCALE GENOMIC DNA]</scope>
    <source>
        <strain evidence="4 5">DSM 15511</strain>
    </source>
</reference>
<feature type="domain" description="Cadherin-like beta-sandwich-like" evidence="3">
    <location>
        <begin position="429"/>
        <end position="509"/>
    </location>
</feature>
<dbReference type="InterPro" id="IPR008965">
    <property type="entry name" value="CBM2/CBM3_carb-bd_dom_sf"/>
</dbReference>
<keyword evidence="2" id="KW-1133">Transmembrane helix</keyword>
<protein>
    <submittedName>
        <fullName evidence="4">Cadherin-like beta sandwich domain-containing protein</fullName>
    </submittedName>
</protein>
<evidence type="ECO:0000259" key="3">
    <source>
        <dbReference type="Pfam" id="PF12733"/>
    </source>
</evidence>
<dbReference type="AlphaFoldDB" id="A0A7G9RYF4"/>
<feature type="transmembrane region" description="Helical" evidence="2">
    <location>
        <begin position="521"/>
        <end position="540"/>
    </location>
</feature>
<keyword evidence="2" id="KW-0812">Transmembrane</keyword>
<feature type="region of interest" description="Disordered" evidence="1">
    <location>
        <begin position="266"/>
        <end position="334"/>
    </location>
</feature>
<keyword evidence="2" id="KW-0472">Membrane</keyword>
<dbReference type="Proteomes" id="UP000515928">
    <property type="component" value="Chromosome"/>
</dbReference>
<organism evidence="4 5">
    <name type="scientific">Erysipelothrix inopinata</name>
    <dbReference type="NCBI Taxonomy" id="225084"/>
    <lineage>
        <taxon>Bacteria</taxon>
        <taxon>Bacillati</taxon>
        <taxon>Bacillota</taxon>
        <taxon>Erysipelotrichia</taxon>
        <taxon>Erysipelotrichales</taxon>
        <taxon>Erysipelotrichaceae</taxon>
        <taxon>Erysipelothrix</taxon>
    </lineage>
</organism>
<dbReference type="InterPro" id="IPR025883">
    <property type="entry name" value="Cadherin-like_domain"/>
</dbReference>
<feature type="compositionally biased region" description="Basic and acidic residues" evidence="1">
    <location>
        <begin position="270"/>
        <end position="323"/>
    </location>
</feature>
<keyword evidence="5" id="KW-1185">Reference proteome</keyword>
<evidence type="ECO:0000256" key="1">
    <source>
        <dbReference type="SAM" id="MobiDB-lite"/>
    </source>
</evidence>
<accession>A0A7G9RYF4</accession>
<evidence type="ECO:0000256" key="2">
    <source>
        <dbReference type="SAM" id="Phobius"/>
    </source>
</evidence>
<dbReference type="GO" id="GO:0030246">
    <property type="term" value="F:carbohydrate binding"/>
    <property type="evidence" value="ECO:0007669"/>
    <property type="project" value="InterPro"/>
</dbReference>
<feature type="compositionally biased region" description="Low complexity" evidence="1">
    <location>
        <begin position="325"/>
        <end position="334"/>
    </location>
</feature>
<dbReference type="EMBL" id="CP060715">
    <property type="protein sequence ID" value="QNN60629.1"/>
    <property type="molecule type" value="Genomic_DNA"/>
</dbReference>
<feature type="domain" description="Cadherin-like beta-sandwich-like" evidence="3">
    <location>
        <begin position="196"/>
        <end position="271"/>
    </location>
</feature>
<dbReference type="Pfam" id="PF12733">
    <property type="entry name" value="Cadherin-like"/>
    <property type="match status" value="3"/>
</dbReference>
<name>A0A7G9RYF4_9FIRM</name>
<feature type="transmembrane region" description="Helical" evidence="2">
    <location>
        <begin position="12"/>
        <end position="31"/>
    </location>
</feature>
<sequence length="559" mass="61466">MKKTMRNQTTLIRGIVVLLMILSMLVLQLVIPLSATTPKLIIEPEQKDVTRGERVHLQVKLSEVQAFKNGVEGYSGTFQYDPSVLTFIEAKNKISGWAFSTAPTSGEIKFVGYDDNPPNIAQKEDIVAFEIEVEILESAPSGATKIAIKNAAVADTQFNELDASTKESVLNIVDKSNPEESSNNQLKELIIKDGDTKLELNPKFNENTLDYKLEVGENTNTIDISALPVDEHSKVISGTGSHELKPGENIIKIVVEAEDGTQKTYTVVVTKKDKDKEENPGGEKPDPKPEEKPDPKPEEKPTPGDKEEKPKPDTDKPTSETGKDSNGNTTIINNNSVNNYISTIEGISLQPNLSHDVNEYHANVGKNTDRLNLKVTPEDQNASVNITGHESLTFGANQITITVTSPSGEKRDITINVNRSETESSAYLSSISVGGYALNPGFKEDVFFYNMIVEHDVNHLAVTAAPKDANTNINIAANNTLREGINYIKIHASNADGIMNTYVIEVIRESESTGFKLDHSVLWAGVGTIWILILAVVFIMTRKKPKTIVYEKSQHDEKI</sequence>
<feature type="domain" description="Cadherin-like beta-sandwich-like" evidence="3">
    <location>
        <begin position="353"/>
        <end position="419"/>
    </location>
</feature>
<dbReference type="RefSeq" id="WP_187533753.1">
    <property type="nucleotide sequence ID" value="NZ_CBCSHU010000005.1"/>
</dbReference>
<dbReference type="SUPFAM" id="SSF49384">
    <property type="entry name" value="Carbohydrate-binding domain"/>
    <property type="match status" value="1"/>
</dbReference>
<evidence type="ECO:0000313" key="4">
    <source>
        <dbReference type="EMBL" id="QNN60629.1"/>
    </source>
</evidence>
<gene>
    <name evidence="4" type="ORF">H9L01_09710</name>
</gene>